<protein>
    <recommendedName>
        <fullName evidence="2">YTH domain-containing protein</fullName>
    </recommendedName>
</protein>
<dbReference type="InterPro" id="IPR057720">
    <property type="entry name" value="RRM_YTH1"/>
</dbReference>
<dbReference type="InterPro" id="IPR007275">
    <property type="entry name" value="YTH_domain"/>
</dbReference>
<feature type="compositionally biased region" description="Low complexity" evidence="1">
    <location>
        <begin position="740"/>
        <end position="750"/>
    </location>
</feature>
<proteinExistence type="predicted"/>
<feature type="compositionally biased region" description="Polar residues" evidence="1">
    <location>
        <begin position="308"/>
        <end position="319"/>
    </location>
</feature>
<dbReference type="PANTHER" id="PTHR12357:SF3">
    <property type="entry name" value="YTH DOMAIN-CONTAINING PROTEIN 1"/>
    <property type="match status" value="1"/>
</dbReference>
<dbReference type="EMBL" id="NHTK01000341">
    <property type="protein sequence ID" value="PPR07752.1"/>
    <property type="molecule type" value="Genomic_DNA"/>
</dbReference>
<feature type="region of interest" description="Disordered" evidence="1">
    <location>
        <begin position="704"/>
        <end position="768"/>
    </location>
</feature>
<feature type="domain" description="YTH" evidence="2">
    <location>
        <begin position="634"/>
        <end position="906"/>
    </location>
</feature>
<dbReference type="Gene3D" id="3.10.590.10">
    <property type="entry name" value="ph1033 like domains"/>
    <property type="match status" value="2"/>
</dbReference>
<feature type="compositionally biased region" description="Polar residues" evidence="1">
    <location>
        <begin position="388"/>
        <end position="423"/>
    </location>
</feature>
<dbReference type="Pfam" id="PF04146">
    <property type="entry name" value="YTH"/>
    <property type="match status" value="1"/>
</dbReference>
<feature type="compositionally biased region" description="Low complexity" evidence="1">
    <location>
        <begin position="35"/>
        <end position="49"/>
    </location>
</feature>
<feature type="compositionally biased region" description="Polar residues" evidence="1">
    <location>
        <begin position="937"/>
        <end position="951"/>
    </location>
</feature>
<feature type="compositionally biased region" description="Polar residues" evidence="1">
    <location>
        <begin position="1"/>
        <end position="12"/>
    </location>
</feature>
<feature type="compositionally biased region" description="Polar residues" evidence="1">
    <location>
        <begin position="54"/>
        <end position="79"/>
    </location>
</feature>
<feature type="compositionally biased region" description="Polar residues" evidence="1">
    <location>
        <begin position="364"/>
        <end position="378"/>
    </location>
</feature>
<sequence>MVESQARVQPNLRSERPSSGGYFDQIHFPSNRNTSFASPGFSSAFPAGADDNENITTPTLTSVQSIPSNSHNTTPQNSVAIHASMDMSDQSHGDQSRSGPTRRRSRSQAINPTRSSTSRTPQSPSAHGYPSSSTTADHRHPTAFQGPTTPYANPTSVQYSHRPDMLTQYTMSTPPGSMGIAHSPSYVFPPTFHPSMDHSQSLHGSYTSMMQSPPMYQFPANTVDHSASSVPPYSGTRSPSMFASTTVNPQPPPGSAPHLLTNQQQGTTISGAYMNTGSFQTMGYPPASPYPYPSAMFPARYAPTSFSRPYPQTTESEPQGTWFYLPHPSSLPSSQQYDSNPSYPTHFPVHFAQMGRSRVENQFAVATSSQHATQQYSMPPNPTYRPHFSQTHTPTSPDGHQPSGQGPQTAHQPPSTPTVSSGSERLPSGDRAVLRRPYHPNPPAHRSEWVMWAGNVPSDATHDELWKFFNQLPSDSTSEVYHSGVLSIFLISRSSCAFVNYDTEVTLLAAINRFNGVPLRSHDPRCPRMVCRVRKKDDDLKAGVGGQRGMGMHTRWIKHQKGKAKETSADQIEASTASDPSLSPSASVSERLTYAISSISLSSDEDGKPPGKQSSGSGSFTSTNSGFLVRYFPKRFFILKSLTQDDLDLSVERGVWATQKHNEGILDQAYRTSKDVFLIFSVNKSGEFYGYARMSGPVRRGEQTVAWASRRSEPSGPRGNLPSSGGPAFLASDGRQVDTSPLPLHSPLSPAGDFPGQRDDHYATAPPLLGKRYHLPTVETPGATYSLDPRYHMLEVQPSSSRFELDDSAPARAVRRRQAAKSRSGAQELDGEGSPEPDHSEEQLVGPSRQENWGDCFSVEWVTTNRLPFHRTRHLRNPWNHDREVKVSRDGTELEPSVGQRLVDEWEKLADLTVPLASSSGASGSGKPSGGKKASKQPQTSNSMALPSSST</sequence>
<dbReference type="GO" id="GO:0000381">
    <property type="term" value="P:regulation of alternative mRNA splicing, via spliceosome"/>
    <property type="evidence" value="ECO:0007669"/>
    <property type="project" value="TreeGrafter"/>
</dbReference>
<keyword evidence="4" id="KW-1185">Reference proteome</keyword>
<dbReference type="CDD" id="cd21134">
    <property type="entry name" value="YTH"/>
    <property type="match status" value="1"/>
</dbReference>
<dbReference type="GO" id="GO:1990247">
    <property type="term" value="F:N6-methyladenosine-containing RNA reader activity"/>
    <property type="evidence" value="ECO:0007669"/>
    <property type="project" value="TreeGrafter"/>
</dbReference>
<feature type="compositionally biased region" description="Low complexity" evidence="1">
    <location>
        <begin position="112"/>
        <end position="125"/>
    </location>
</feature>
<feature type="region of interest" description="Disordered" evidence="1">
    <location>
        <begin position="915"/>
        <end position="951"/>
    </location>
</feature>
<dbReference type="Gene3D" id="3.30.70.330">
    <property type="match status" value="1"/>
</dbReference>
<dbReference type="Proteomes" id="UP000284842">
    <property type="component" value="Unassembled WGS sequence"/>
</dbReference>
<comment type="caution">
    <text evidence="3">The sequence shown here is derived from an EMBL/GenBank/DDBJ whole genome shotgun (WGS) entry which is preliminary data.</text>
</comment>
<dbReference type="PROSITE" id="PS50882">
    <property type="entry name" value="YTH"/>
    <property type="match status" value="1"/>
</dbReference>
<dbReference type="PANTHER" id="PTHR12357">
    <property type="entry name" value="YTH YT521-B HOMOLOGY DOMAIN-CONTAINING"/>
    <property type="match status" value="1"/>
</dbReference>
<dbReference type="InterPro" id="IPR045168">
    <property type="entry name" value="YTH_prot"/>
</dbReference>
<evidence type="ECO:0000313" key="4">
    <source>
        <dbReference type="Proteomes" id="UP000284842"/>
    </source>
</evidence>
<feature type="compositionally biased region" description="Low complexity" evidence="1">
    <location>
        <begin position="574"/>
        <end position="586"/>
    </location>
</feature>
<dbReference type="OrthoDB" id="6103986at2759"/>
<dbReference type="GO" id="GO:0003729">
    <property type="term" value="F:mRNA binding"/>
    <property type="evidence" value="ECO:0007669"/>
    <property type="project" value="TreeGrafter"/>
</dbReference>
<dbReference type="InterPro" id="IPR012677">
    <property type="entry name" value="Nucleotide-bd_a/b_plait_sf"/>
</dbReference>
<name>A0A409YXM1_9AGAR</name>
<feature type="compositionally biased region" description="Polar residues" evidence="1">
    <location>
        <begin position="145"/>
        <end position="159"/>
    </location>
</feature>
<evidence type="ECO:0000256" key="1">
    <source>
        <dbReference type="SAM" id="MobiDB-lite"/>
    </source>
</evidence>
<dbReference type="STRING" id="181874.A0A409YXM1"/>
<feature type="region of interest" description="Disordered" evidence="1">
    <location>
        <begin position="801"/>
        <end position="851"/>
    </location>
</feature>
<feature type="compositionally biased region" description="Low complexity" evidence="1">
    <location>
        <begin position="325"/>
        <end position="334"/>
    </location>
</feature>
<accession>A0A409YXM1</accession>
<dbReference type="InterPro" id="IPR035979">
    <property type="entry name" value="RBD_domain_sf"/>
</dbReference>
<dbReference type="InParanoid" id="A0A409YXM1"/>
<reference evidence="3 4" key="1">
    <citation type="journal article" date="2018" name="Evol. Lett.">
        <title>Horizontal gene cluster transfer increased hallucinogenic mushroom diversity.</title>
        <authorList>
            <person name="Reynolds H.T."/>
            <person name="Vijayakumar V."/>
            <person name="Gluck-Thaler E."/>
            <person name="Korotkin H.B."/>
            <person name="Matheny P.B."/>
            <person name="Slot J.C."/>
        </authorList>
    </citation>
    <scope>NUCLEOTIDE SEQUENCE [LARGE SCALE GENOMIC DNA]</scope>
    <source>
        <strain evidence="3 4">2629</strain>
    </source>
</reference>
<dbReference type="GO" id="GO:0005654">
    <property type="term" value="C:nucleoplasm"/>
    <property type="evidence" value="ECO:0007669"/>
    <property type="project" value="TreeGrafter"/>
</dbReference>
<feature type="region of interest" description="Disordered" evidence="1">
    <location>
        <begin position="541"/>
        <end position="586"/>
    </location>
</feature>
<dbReference type="Pfam" id="PF25701">
    <property type="entry name" value="RRM_YTH1"/>
    <property type="match status" value="1"/>
</dbReference>
<evidence type="ECO:0000259" key="2">
    <source>
        <dbReference type="PROSITE" id="PS50882"/>
    </source>
</evidence>
<dbReference type="GO" id="GO:0000398">
    <property type="term" value="P:mRNA splicing, via spliceosome"/>
    <property type="evidence" value="ECO:0007669"/>
    <property type="project" value="TreeGrafter"/>
</dbReference>
<organism evidence="3 4">
    <name type="scientific">Panaeolus cyanescens</name>
    <dbReference type="NCBI Taxonomy" id="181874"/>
    <lineage>
        <taxon>Eukaryota</taxon>
        <taxon>Fungi</taxon>
        <taxon>Dikarya</taxon>
        <taxon>Basidiomycota</taxon>
        <taxon>Agaricomycotina</taxon>
        <taxon>Agaricomycetes</taxon>
        <taxon>Agaricomycetidae</taxon>
        <taxon>Agaricales</taxon>
        <taxon>Agaricineae</taxon>
        <taxon>Galeropsidaceae</taxon>
        <taxon>Panaeolus</taxon>
    </lineage>
</organism>
<dbReference type="AlphaFoldDB" id="A0A409YXM1"/>
<feature type="region of interest" description="Disordered" evidence="1">
    <location>
        <begin position="1"/>
        <end position="159"/>
    </location>
</feature>
<feature type="region of interest" description="Disordered" evidence="1">
    <location>
        <begin position="308"/>
        <end position="344"/>
    </location>
</feature>
<gene>
    <name evidence="3" type="ORF">CVT24_003702</name>
</gene>
<dbReference type="SUPFAM" id="SSF54928">
    <property type="entry name" value="RNA-binding domain, RBD"/>
    <property type="match status" value="1"/>
</dbReference>
<evidence type="ECO:0000313" key="3">
    <source>
        <dbReference type="EMBL" id="PPR07752.1"/>
    </source>
</evidence>
<feature type="region of interest" description="Disordered" evidence="1">
    <location>
        <begin position="364"/>
        <end position="446"/>
    </location>
</feature>